<evidence type="ECO:0000256" key="2">
    <source>
        <dbReference type="SAM" id="Phobius"/>
    </source>
</evidence>
<accession>A0ABD2JFJ7</accession>
<evidence type="ECO:0008006" key="5">
    <source>
        <dbReference type="Google" id="ProtNLM"/>
    </source>
</evidence>
<evidence type="ECO:0000313" key="3">
    <source>
        <dbReference type="EMBL" id="KAL3089319.1"/>
    </source>
</evidence>
<dbReference type="SUPFAM" id="SSF82866">
    <property type="entry name" value="Multidrug efflux transporter AcrB transmembrane domain"/>
    <property type="match status" value="1"/>
</dbReference>
<feature type="region of interest" description="Disordered" evidence="1">
    <location>
        <begin position="49"/>
        <end position="72"/>
    </location>
</feature>
<gene>
    <name evidence="3" type="ORF">niasHS_007041</name>
</gene>
<evidence type="ECO:0000256" key="1">
    <source>
        <dbReference type="SAM" id="MobiDB-lite"/>
    </source>
</evidence>
<dbReference type="PANTHER" id="PTHR10796:SF88">
    <property type="entry name" value="SSD DOMAIN-CONTAINING PROTEIN"/>
    <property type="match status" value="1"/>
</dbReference>
<feature type="transmembrane region" description="Helical" evidence="2">
    <location>
        <begin position="153"/>
        <end position="176"/>
    </location>
</feature>
<organism evidence="3 4">
    <name type="scientific">Heterodera schachtii</name>
    <name type="common">Sugarbeet cyst nematode worm</name>
    <name type="synonym">Tylenchus schachtii</name>
    <dbReference type="NCBI Taxonomy" id="97005"/>
    <lineage>
        <taxon>Eukaryota</taxon>
        <taxon>Metazoa</taxon>
        <taxon>Ecdysozoa</taxon>
        <taxon>Nematoda</taxon>
        <taxon>Chromadorea</taxon>
        <taxon>Rhabditida</taxon>
        <taxon>Tylenchina</taxon>
        <taxon>Tylenchomorpha</taxon>
        <taxon>Tylenchoidea</taxon>
        <taxon>Heteroderidae</taxon>
        <taxon>Heteroderinae</taxon>
        <taxon>Heterodera</taxon>
    </lineage>
</organism>
<reference evidence="3 4" key="1">
    <citation type="submission" date="2024-10" db="EMBL/GenBank/DDBJ databases">
        <authorList>
            <person name="Kim D."/>
        </authorList>
    </citation>
    <scope>NUCLEOTIDE SEQUENCE [LARGE SCALE GENOMIC DNA]</scope>
    <source>
        <strain evidence="3">Taebaek</strain>
    </source>
</reference>
<name>A0ABD2JFJ7_HETSC</name>
<keyword evidence="2" id="KW-0812">Transmembrane</keyword>
<evidence type="ECO:0000313" key="4">
    <source>
        <dbReference type="Proteomes" id="UP001620645"/>
    </source>
</evidence>
<proteinExistence type="predicted"/>
<sequence>MRIRLSCSNDDCGEISFDFFYQITPFTAVLICARLEFKAELKSIEQNNNSNSTSATGTISSTDSNSDEHNDTSSRAKFTANFERIANAYIKFVSNIFASIGIVIGTFVCMSIICAAFMNFKPFVVAVTSIVIACILTETLGIMALIGLTIDPVVMAGVIISMGFSVDIPAHISAFYGHII</sequence>
<feature type="transmembrane region" description="Helical" evidence="2">
    <location>
        <begin position="92"/>
        <end position="118"/>
    </location>
</feature>
<protein>
    <recommendedName>
        <fullName evidence="5">SSD domain-containing protein</fullName>
    </recommendedName>
</protein>
<keyword evidence="2" id="KW-1133">Transmembrane helix</keyword>
<dbReference type="Gene3D" id="1.20.1640.10">
    <property type="entry name" value="Multidrug efflux transporter AcrB transmembrane domain"/>
    <property type="match status" value="1"/>
</dbReference>
<dbReference type="EMBL" id="JBICCN010000145">
    <property type="protein sequence ID" value="KAL3089319.1"/>
    <property type="molecule type" value="Genomic_DNA"/>
</dbReference>
<dbReference type="PANTHER" id="PTHR10796">
    <property type="entry name" value="PATCHED-RELATED"/>
    <property type="match status" value="1"/>
</dbReference>
<dbReference type="Proteomes" id="UP001620645">
    <property type="component" value="Unassembled WGS sequence"/>
</dbReference>
<dbReference type="AlphaFoldDB" id="A0ABD2JFJ7"/>
<comment type="caution">
    <text evidence="3">The sequence shown here is derived from an EMBL/GenBank/DDBJ whole genome shotgun (WGS) entry which is preliminary data.</text>
</comment>
<keyword evidence="4" id="KW-1185">Reference proteome</keyword>
<feature type="transmembrane region" description="Helical" evidence="2">
    <location>
        <begin position="124"/>
        <end position="146"/>
    </location>
</feature>
<dbReference type="InterPro" id="IPR051697">
    <property type="entry name" value="Patched_domain-protein"/>
</dbReference>
<feature type="compositionally biased region" description="Low complexity" evidence="1">
    <location>
        <begin position="49"/>
        <end position="64"/>
    </location>
</feature>
<keyword evidence="2" id="KW-0472">Membrane</keyword>